<accession>A0A8B6GIL8</accession>
<dbReference type="InterPro" id="IPR053231">
    <property type="entry name" value="GPCR_LN-TM7"/>
</dbReference>
<evidence type="ECO:0000313" key="3">
    <source>
        <dbReference type="Proteomes" id="UP000596742"/>
    </source>
</evidence>
<proteinExistence type="predicted"/>
<evidence type="ECO:0000256" key="1">
    <source>
        <dbReference type="SAM" id="SignalP"/>
    </source>
</evidence>
<comment type="caution">
    <text evidence="2">The sequence shown here is derived from an EMBL/GenBank/DDBJ whole genome shotgun (WGS) entry which is preliminary data.</text>
</comment>
<evidence type="ECO:0008006" key="4">
    <source>
        <dbReference type="Google" id="ProtNLM"/>
    </source>
</evidence>
<protein>
    <recommendedName>
        <fullName evidence="4">Chitin-binding type-2 domain-containing protein</fullName>
    </recommendedName>
</protein>
<dbReference type="AlphaFoldDB" id="A0A8B6GIL8"/>
<organism evidence="2 3">
    <name type="scientific">Mytilus galloprovincialis</name>
    <name type="common">Mediterranean mussel</name>
    <dbReference type="NCBI Taxonomy" id="29158"/>
    <lineage>
        <taxon>Eukaryota</taxon>
        <taxon>Metazoa</taxon>
        <taxon>Spiralia</taxon>
        <taxon>Lophotrochozoa</taxon>
        <taxon>Mollusca</taxon>
        <taxon>Bivalvia</taxon>
        <taxon>Autobranchia</taxon>
        <taxon>Pteriomorphia</taxon>
        <taxon>Mytilida</taxon>
        <taxon>Mytiloidea</taxon>
        <taxon>Mytilidae</taxon>
        <taxon>Mytilinae</taxon>
        <taxon>Mytilus</taxon>
    </lineage>
</organism>
<dbReference type="PANTHER" id="PTHR45902">
    <property type="entry name" value="LATROPHILIN RECEPTOR-LIKE PROTEIN A"/>
    <property type="match status" value="1"/>
</dbReference>
<reference evidence="2" key="1">
    <citation type="submission" date="2018-11" db="EMBL/GenBank/DDBJ databases">
        <authorList>
            <person name="Alioto T."/>
            <person name="Alioto T."/>
        </authorList>
    </citation>
    <scope>NUCLEOTIDE SEQUENCE</scope>
</reference>
<feature type="signal peptide" evidence="1">
    <location>
        <begin position="1"/>
        <end position="20"/>
    </location>
</feature>
<name>A0A8B6GIL8_MYTGA</name>
<sequence length="1157" mass="134016">MEVHMFQCYVLLMILNTVIVLETKYSRNYTSQTFSTELQNHAENIEDDNTSSLHRNVQSMTNDRKSSFTTETAEIKRSKRQTNRLFSTTPWKPTDTSSYKMILKSDGFSIKPGVDETSDLHKLDNHNSTTSPSTMETIAEDLHDYNYENATGFLPEINNELPEIHNDLPEIHNDLPETHNDLPEIHYDHYDEYDYEMAYCPRLNCSSWQCSCEEHCLIFNDCCYVMLDKLFGTLNYDILAERMKNKTTALQSLGYDTHQIKLAEMIAQYGECTLVELKYHFYTVIVTCPDDFLNYFIENRCRNTRFGDIWDIPVYIKFSEKYQITFRNIFCALCHGFTIKDIQFWNATLHCPDVRTPELDGCFVLKNVNQHELLPNTCISPYPEKLETCDHLTSNGESILCSSFVEPVILGLYRFRNEYCLGCLNYNVPQSDPNPKCELDKVGFSDHRPDYQGVDIFFSYDRHGLVSGKNLIKITCPNGLYFDFTMRSCTHMSCPSGFIVYESQCIPKEPHLSNDMHFNKRYRLTMKIIQTDTNITDASIAKFENSSNTAVGILKLFALNVDTFREENVTQLTSIFVFNVTHPTVLFQLIQQMNTLNVSFLTIASLDNFENKNTMTCLNNTYKVTLHSVEIDYNNQTVVGLVPVIIGETKSSRSYSNQTFSTELQNHAKNFEDGNTNSLHRNVQSMKNERNRTITTETAGFKSYSTKTWKQTSTLSYKMILKTDDYNYENATGFLPEKYNDQNNVYEPVKAYCPRLNCSSWICSCDEHCFIFNDCCYVMLEQLFNTSEEAILAERISNKTTALQSLGYDTHQIKLAEMIAQYGECTLVELSYHFFTVIVTCPDNHRNYFHENQCRNTRFGNVWDIPVYIKIFDKYQITFRNMFCALCHGYNIKDIKFWNATLYCPDFRTPELDGCYVKKNVDQHELIPNKCISPYPYQFETCDNETPNVESILCPSYVEPIKSGITFKNRHCVGCLNNNFLLNPLCEFSKWLLNDHRPKYQGLDIFFAYDRHGLVSDTNLIQITCPKDLHFDFITMSCTQLSCPNGFIVYESQCIPNELHLSKNMHISIRYRLIMKINQTDANITDITIAKFENISNAAVGVLELFALNVDIFRAENETQTTHVPVEYMASNAELPIASCKKTSAKRIPIRYTRHQR</sequence>
<dbReference type="EMBL" id="UYJE01008536">
    <property type="protein sequence ID" value="VDI64614.1"/>
    <property type="molecule type" value="Genomic_DNA"/>
</dbReference>
<dbReference type="PANTHER" id="PTHR45902:SF2">
    <property type="entry name" value="G-PROTEIN COUPLED RECEPTORS FAMILY 2 PROFILE 2 DOMAIN-CONTAINING PROTEIN"/>
    <property type="match status" value="1"/>
</dbReference>
<keyword evidence="3" id="KW-1185">Reference proteome</keyword>
<evidence type="ECO:0000313" key="2">
    <source>
        <dbReference type="EMBL" id="VDI64614.1"/>
    </source>
</evidence>
<feature type="chain" id="PRO_5032913742" description="Chitin-binding type-2 domain-containing protein" evidence="1">
    <location>
        <begin position="21"/>
        <end position="1157"/>
    </location>
</feature>
<dbReference type="OrthoDB" id="6077263at2759"/>
<gene>
    <name evidence="2" type="ORF">MGAL_10B041429</name>
</gene>
<keyword evidence="1" id="KW-0732">Signal</keyword>
<dbReference type="Proteomes" id="UP000596742">
    <property type="component" value="Unassembled WGS sequence"/>
</dbReference>